<dbReference type="AlphaFoldDB" id="A0A7W7ZHK7"/>
<keyword evidence="2" id="KW-0808">Transferase</keyword>
<evidence type="ECO:0000313" key="3">
    <source>
        <dbReference type="Proteomes" id="UP000540989"/>
    </source>
</evidence>
<dbReference type="GO" id="GO:0016758">
    <property type="term" value="F:hexosyltransferase activity"/>
    <property type="evidence" value="ECO:0007669"/>
    <property type="project" value="TreeGrafter"/>
</dbReference>
<name>A0A7W7ZHK7_9BACT</name>
<comment type="caution">
    <text evidence="2">The sequence shown here is derived from an EMBL/GenBank/DDBJ whole genome shotgun (WGS) entry which is preliminary data.</text>
</comment>
<gene>
    <name evidence="2" type="ORF">HDF16_004742</name>
</gene>
<keyword evidence="3" id="KW-1185">Reference proteome</keyword>
<dbReference type="PANTHER" id="PTHR45947">
    <property type="entry name" value="SULFOQUINOVOSYL TRANSFERASE SQD2"/>
    <property type="match status" value="1"/>
</dbReference>
<dbReference type="InterPro" id="IPR028098">
    <property type="entry name" value="Glyco_trans_4-like_N"/>
</dbReference>
<dbReference type="EMBL" id="JACHIP010000008">
    <property type="protein sequence ID" value="MBB5060008.1"/>
    <property type="molecule type" value="Genomic_DNA"/>
</dbReference>
<dbReference type="Pfam" id="PF13579">
    <property type="entry name" value="Glyco_trans_4_4"/>
    <property type="match status" value="1"/>
</dbReference>
<protein>
    <submittedName>
        <fullName evidence="2">Colanic acid biosynthesis glycosyl transferase WcaI</fullName>
    </submittedName>
</protein>
<dbReference type="PANTHER" id="PTHR45947:SF3">
    <property type="entry name" value="SULFOQUINOVOSYL TRANSFERASE SQD2"/>
    <property type="match status" value="1"/>
</dbReference>
<dbReference type="CDD" id="cd03794">
    <property type="entry name" value="GT4_WbuB-like"/>
    <property type="match status" value="1"/>
</dbReference>
<dbReference type="RefSeq" id="WP_184222036.1">
    <property type="nucleotide sequence ID" value="NZ_JACHIP010000008.1"/>
</dbReference>
<dbReference type="Gene3D" id="3.40.50.2000">
    <property type="entry name" value="Glycogen Phosphorylase B"/>
    <property type="match status" value="2"/>
</dbReference>
<sequence>MRILIYGLNYAPELTGVGKYTGEMASWLASQGHEVRVVTAPPYYPAWRISAEYRWLFYRVERAERPGEPKVYRCPLWVPASPSGVTRLIHLCSFAFSSIPVMALQTLWKPELVFAVEPTFFVAPVALMSAAVTGAESWLHVQDFEVDAAFSLGMLPRGGALHKIAKRLESFFTSGFSRTSTISDKMVEGMATRGVGQDKAILFPNWGDVETVRPAQPGAANHFRKALSLEGKIVLLYSGNMGAKQGLEVLAPLAESFAHDSRVHFVFCGDGAFRPHLEKLVSRRKNVTMLPLQSTDRLNDLLNAADIHLLPQSKGAADLVMPSKLNGILSSGRPVIATADEGTQLARVVEGRGLLVPPSDATALYAAARRLIDSPELRMMLGLAAREYAVKNLSKEHVLRRVEKDMITLVYPSEKSEDIQLAQSYRG</sequence>
<dbReference type="NCBIfam" id="NF007640">
    <property type="entry name" value="PRK10307.1"/>
    <property type="match status" value="1"/>
</dbReference>
<organism evidence="2 3">
    <name type="scientific">Granulicella aggregans</name>
    <dbReference type="NCBI Taxonomy" id="474949"/>
    <lineage>
        <taxon>Bacteria</taxon>
        <taxon>Pseudomonadati</taxon>
        <taxon>Acidobacteriota</taxon>
        <taxon>Terriglobia</taxon>
        <taxon>Terriglobales</taxon>
        <taxon>Acidobacteriaceae</taxon>
        <taxon>Granulicella</taxon>
    </lineage>
</organism>
<reference evidence="2 3" key="1">
    <citation type="submission" date="2020-08" db="EMBL/GenBank/DDBJ databases">
        <title>Genomic Encyclopedia of Type Strains, Phase IV (KMG-V): Genome sequencing to study the core and pangenomes of soil and plant-associated prokaryotes.</title>
        <authorList>
            <person name="Whitman W."/>
        </authorList>
    </citation>
    <scope>NUCLEOTIDE SEQUENCE [LARGE SCALE GENOMIC DNA]</scope>
    <source>
        <strain evidence="2 3">M8UP14</strain>
    </source>
</reference>
<feature type="domain" description="Glycosyltransferase subfamily 4-like N-terminal" evidence="1">
    <location>
        <begin position="15"/>
        <end position="206"/>
    </location>
</feature>
<proteinExistence type="predicted"/>
<dbReference type="InterPro" id="IPR050194">
    <property type="entry name" value="Glycosyltransferase_grp1"/>
</dbReference>
<dbReference type="SUPFAM" id="SSF53756">
    <property type="entry name" value="UDP-Glycosyltransferase/glycogen phosphorylase"/>
    <property type="match status" value="1"/>
</dbReference>
<dbReference type="Proteomes" id="UP000540989">
    <property type="component" value="Unassembled WGS sequence"/>
</dbReference>
<evidence type="ECO:0000259" key="1">
    <source>
        <dbReference type="Pfam" id="PF13579"/>
    </source>
</evidence>
<dbReference type="Pfam" id="PF13692">
    <property type="entry name" value="Glyco_trans_1_4"/>
    <property type="match status" value="1"/>
</dbReference>
<evidence type="ECO:0000313" key="2">
    <source>
        <dbReference type="EMBL" id="MBB5060008.1"/>
    </source>
</evidence>
<accession>A0A7W7ZHK7</accession>